<keyword evidence="2" id="KW-0732">Signal</keyword>
<dbReference type="OrthoDB" id="5059029at2759"/>
<proteinExistence type="predicted"/>
<evidence type="ECO:0000256" key="1">
    <source>
        <dbReference type="SAM" id="MobiDB-lite"/>
    </source>
</evidence>
<accession>A0A5N5WIS6</accession>
<feature type="signal peptide" evidence="2">
    <location>
        <begin position="1"/>
        <end position="20"/>
    </location>
</feature>
<protein>
    <recommendedName>
        <fullName evidence="3">Secreted protein CSS2 C-terminal domain-containing protein</fullName>
    </recommendedName>
</protein>
<dbReference type="Pfam" id="PF20521">
    <property type="entry name" value="DUF6736"/>
    <property type="match status" value="1"/>
</dbReference>
<organism evidence="4 5">
    <name type="scientific">Aspergillus leporis</name>
    <dbReference type="NCBI Taxonomy" id="41062"/>
    <lineage>
        <taxon>Eukaryota</taxon>
        <taxon>Fungi</taxon>
        <taxon>Dikarya</taxon>
        <taxon>Ascomycota</taxon>
        <taxon>Pezizomycotina</taxon>
        <taxon>Eurotiomycetes</taxon>
        <taxon>Eurotiomycetidae</taxon>
        <taxon>Eurotiales</taxon>
        <taxon>Aspergillaceae</taxon>
        <taxon>Aspergillus</taxon>
        <taxon>Aspergillus subgen. Circumdati</taxon>
    </lineage>
</organism>
<gene>
    <name evidence="4" type="ORF">BDV29DRAFT_163872</name>
</gene>
<dbReference type="EMBL" id="ML732651">
    <property type="protein sequence ID" value="KAB8067042.1"/>
    <property type="molecule type" value="Genomic_DNA"/>
</dbReference>
<evidence type="ECO:0000259" key="3">
    <source>
        <dbReference type="Pfam" id="PF20521"/>
    </source>
</evidence>
<feature type="region of interest" description="Disordered" evidence="1">
    <location>
        <begin position="17"/>
        <end position="36"/>
    </location>
</feature>
<sequence length="223" mass="24127">MLLPKATILTLSLFSGLSSARPSTPPSDTDDPSPLIDGQSWPHRWFSYNLDDSENFDLATFDAADDANVPPTTIPTPTNGSLVTRTNVKACENSIAHRFSCSSISVAAIFAAQLAGQIYTASRHHDCSTHSGAVDGWRWEYHATGRHCDTTAQQKTIEGAIYKYLKEVERNKVCGTMCVELAHGGTWKGYLKFGKAENFEASAYCGPKLGFSNCASGGKNDVP</sequence>
<evidence type="ECO:0000256" key="2">
    <source>
        <dbReference type="SAM" id="SignalP"/>
    </source>
</evidence>
<keyword evidence="5" id="KW-1185">Reference proteome</keyword>
<dbReference type="Proteomes" id="UP000326565">
    <property type="component" value="Unassembled WGS sequence"/>
</dbReference>
<feature type="domain" description="Secreted protein CSS2 C-terminal" evidence="3">
    <location>
        <begin position="79"/>
        <end position="204"/>
    </location>
</feature>
<reference evidence="4 5" key="1">
    <citation type="submission" date="2019-04" db="EMBL/GenBank/DDBJ databases">
        <title>Friends and foes A comparative genomics study of 23 Aspergillus species from section Flavi.</title>
        <authorList>
            <consortium name="DOE Joint Genome Institute"/>
            <person name="Kjaerbolling I."/>
            <person name="Vesth T."/>
            <person name="Frisvad J.C."/>
            <person name="Nybo J.L."/>
            <person name="Theobald S."/>
            <person name="Kildgaard S."/>
            <person name="Isbrandt T."/>
            <person name="Kuo A."/>
            <person name="Sato A."/>
            <person name="Lyhne E.K."/>
            <person name="Kogle M.E."/>
            <person name="Wiebenga A."/>
            <person name="Kun R.S."/>
            <person name="Lubbers R.J."/>
            <person name="Makela M.R."/>
            <person name="Barry K."/>
            <person name="Chovatia M."/>
            <person name="Clum A."/>
            <person name="Daum C."/>
            <person name="Haridas S."/>
            <person name="He G."/>
            <person name="LaButti K."/>
            <person name="Lipzen A."/>
            <person name="Mondo S."/>
            <person name="Riley R."/>
            <person name="Salamov A."/>
            <person name="Simmons B.A."/>
            <person name="Magnuson J.K."/>
            <person name="Henrissat B."/>
            <person name="Mortensen U.H."/>
            <person name="Larsen T.O."/>
            <person name="Devries R.P."/>
            <person name="Grigoriev I.V."/>
            <person name="Machida M."/>
            <person name="Baker S.E."/>
            <person name="Andersen M.R."/>
        </authorList>
    </citation>
    <scope>NUCLEOTIDE SEQUENCE [LARGE SCALE GENOMIC DNA]</scope>
    <source>
        <strain evidence="4 5">CBS 151.66</strain>
    </source>
</reference>
<dbReference type="InterPro" id="IPR046624">
    <property type="entry name" value="CSS2_C"/>
</dbReference>
<evidence type="ECO:0000313" key="5">
    <source>
        <dbReference type="Proteomes" id="UP000326565"/>
    </source>
</evidence>
<dbReference type="AlphaFoldDB" id="A0A5N5WIS6"/>
<name>A0A5N5WIS6_9EURO</name>
<feature type="chain" id="PRO_5024826722" description="Secreted protein CSS2 C-terminal domain-containing protein" evidence="2">
    <location>
        <begin position="21"/>
        <end position="223"/>
    </location>
</feature>
<evidence type="ECO:0000313" key="4">
    <source>
        <dbReference type="EMBL" id="KAB8067042.1"/>
    </source>
</evidence>